<evidence type="ECO:0000256" key="2">
    <source>
        <dbReference type="ARBA" id="ARBA00022606"/>
    </source>
</evidence>
<evidence type="ECO:0000256" key="1">
    <source>
        <dbReference type="ARBA" id="ARBA00004141"/>
    </source>
</evidence>
<feature type="transmembrane region" description="Helical" evidence="11">
    <location>
        <begin position="273"/>
        <end position="293"/>
    </location>
</feature>
<dbReference type="FunFam" id="1.20.1070.10:FF:000002">
    <property type="entry name" value="Olfactory receptor"/>
    <property type="match status" value="2"/>
</dbReference>
<comment type="subcellular location">
    <subcellularLocation>
        <location evidence="1">Membrane</location>
        <topology evidence="1">Multi-pass membrane protein</topology>
    </subcellularLocation>
</comment>
<evidence type="ECO:0000256" key="11">
    <source>
        <dbReference type="SAM" id="Phobius"/>
    </source>
</evidence>
<comment type="similarity">
    <text evidence="10">Belongs to the G-protein coupled receptor 1 family.</text>
</comment>
<dbReference type="GO" id="GO:0004930">
    <property type="term" value="F:G protein-coupled receptor activity"/>
    <property type="evidence" value="ECO:0007669"/>
    <property type="project" value="UniProtKB-KW"/>
</dbReference>
<feature type="transmembrane region" description="Helical" evidence="11">
    <location>
        <begin position="27"/>
        <end position="51"/>
    </location>
</feature>
<feature type="transmembrane region" description="Helical" evidence="11">
    <location>
        <begin position="458"/>
        <end position="480"/>
    </location>
</feature>
<dbReference type="Pfam" id="PF13853">
    <property type="entry name" value="7tm_4"/>
    <property type="match status" value="2"/>
</dbReference>
<keyword evidence="9 10" id="KW-0807">Transducer</keyword>
<dbReference type="InterPro" id="IPR000276">
    <property type="entry name" value="GPCR_Rhodpsn"/>
</dbReference>
<keyword evidence="2" id="KW-0716">Sensory transduction</keyword>
<evidence type="ECO:0000256" key="10">
    <source>
        <dbReference type="RuleBase" id="RU000688"/>
    </source>
</evidence>
<feature type="transmembrane region" description="Helical" evidence="11">
    <location>
        <begin position="314"/>
        <end position="334"/>
    </location>
</feature>
<keyword evidence="3 10" id="KW-0812">Transmembrane</keyword>
<dbReference type="GO" id="GO:0005886">
    <property type="term" value="C:plasma membrane"/>
    <property type="evidence" value="ECO:0007669"/>
    <property type="project" value="TreeGrafter"/>
</dbReference>
<evidence type="ECO:0000259" key="12">
    <source>
        <dbReference type="PROSITE" id="PS50262"/>
    </source>
</evidence>
<feature type="transmembrane region" description="Helical" evidence="11">
    <location>
        <begin position="377"/>
        <end position="399"/>
    </location>
</feature>
<evidence type="ECO:0000256" key="9">
    <source>
        <dbReference type="ARBA" id="ARBA00023224"/>
    </source>
</evidence>
<dbReference type="EMBL" id="DP000620">
    <property type="protein sequence ID" value="ACA53481.1"/>
    <property type="molecule type" value="Genomic_DNA"/>
</dbReference>
<dbReference type="InterPro" id="IPR000725">
    <property type="entry name" value="Olfact_rcpt"/>
</dbReference>
<dbReference type="CDD" id="cd15222">
    <property type="entry name" value="7tmA_OR51-like"/>
    <property type="match status" value="2"/>
</dbReference>
<feature type="transmembrane region" description="Helical" evidence="11">
    <location>
        <begin position="588"/>
        <end position="609"/>
    </location>
</feature>
<evidence type="ECO:0000256" key="8">
    <source>
        <dbReference type="ARBA" id="ARBA00023170"/>
    </source>
</evidence>
<feature type="transmembrane region" description="Helical" evidence="11">
    <location>
        <begin position="143"/>
        <end position="165"/>
    </location>
</feature>
<feature type="transmembrane region" description="Helical" evidence="11">
    <location>
        <begin position="513"/>
        <end position="538"/>
    </location>
</feature>
<dbReference type="SUPFAM" id="SSF81321">
    <property type="entry name" value="Family A G protein-coupled receptor-like"/>
    <property type="match status" value="2"/>
</dbReference>
<feature type="transmembrane region" description="Helical" evidence="11">
    <location>
        <begin position="63"/>
        <end position="88"/>
    </location>
</feature>
<feature type="transmembrane region" description="Helical" evidence="11">
    <location>
        <begin position="419"/>
        <end position="437"/>
    </location>
</feature>
<dbReference type="InterPro" id="IPR017452">
    <property type="entry name" value="GPCR_Rhodpsn_7TM"/>
</dbReference>
<keyword evidence="4" id="KW-0552">Olfaction</keyword>
<dbReference type="GO" id="GO:0071396">
    <property type="term" value="P:cellular response to lipid"/>
    <property type="evidence" value="ECO:0007669"/>
    <property type="project" value="UniProtKB-ARBA"/>
</dbReference>
<feature type="domain" description="G-protein coupled receptors family 1 profile" evidence="12">
    <location>
        <begin position="358"/>
        <end position="609"/>
    </location>
</feature>
<dbReference type="PROSITE" id="PS50262">
    <property type="entry name" value="G_PROTEIN_RECEP_F1_2"/>
    <property type="match status" value="2"/>
</dbReference>
<organism evidence="13">
    <name type="scientific">Plecturocebus moloch</name>
    <name type="common">Dusky titi monkey</name>
    <name type="synonym">Callicebus moloch</name>
    <dbReference type="NCBI Taxonomy" id="9523"/>
    <lineage>
        <taxon>Eukaryota</taxon>
        <taxon>Metazoa</taxon>
        <taxon>Chordata</taxon>
        <taxon>Craniata</taxon>
        <taxon>Vertebrata</taxon>
        <taxon>Euteleostomi</taxon>
        <taxon>Mammalia</taxon>
        <taxon>Eutheria</taxon>
        <taxon>Euarchontoglires</taxon>
        <taxon>Primates</taxon>
        <taxon>Haplorrhini</taxon>
        <taxon>Platyrrhini</taxon>
        <taxon>Pitheciidae</taxon>
        <taxon>Callicebinae</taxon>
        <taxon>Plecturocebus</taxon>
    </lineage>
</organism>
<protein>
    <submittedName>
        <fullName evidence="13">Uncharacterized protein DT_m009_jsm67A7Cr</fullName>
    </submittedName>
</protein>
<keyword evidence="6 10" id="KW-0297">G-protein coupled receptor</keyword>
<evidence type="ECO:0000256" key="6">
    <source>
        <dbReference type="ARBA" id="ARBA00023040"/>
    </source>
</evidence>
<dbReference type="InterPro" id="IPR050402">
    <property type="entry name" value="OR51/52/56-like"/>
</dbReference>
<name>B1MT73_PLEMO</name>
<feature type="transmembrane region" description="Helical" evidence="11">
    <location>
        <begin position="340"/>
        <end position="365"/>
    </location>
</feature>
<feature type="transmembrane region" description="Helical" evidence="11">
    <location>
        <begin position="198"/>
        <end position="223"/>
    </location>
</feature>
<evidence type="ECO:0000313" key="13">
    <source>
        <dbReference type="EMBL" id="ACA53481.1"/>
    </source>
</evidence>
<dbReference type="PANTHER" id="PTHR26450">
    <property type="entry name" value="OLFACTORY RECEPTOR 56B1-RELATED"/>
    <property type="match status" value="1"/>
</dbReference>
<feature type="domain" description="G-protein coupled receptors family 1 profile" evidence="12">
    <location>
        <begin position="43"/>
        <end position="294"/>
    </location>
</feature>
<dbReference type="Gene3D" id="1.20.1070.10">
    <property type="entry name" value="Rhodopsin 7-helix transmembrane proteins"/>
    <property type="match status" value="2"/>
</dbReference>
<reference evidence="13" key="1">
    <citation type="submission" date="2008-03" db="EMBL/GenBank/DDBJ databases">
        <title>NISC Comparative Sequencing Initiative.</title>
        <authorList>
            <person name="Antonellis A."/>
            <person name="Benjamin B."/>
            <person name="Blakesley R.W."/>
            <person name="Bouffard G.G."/>
            <person name="Brinkley C."/>
            <person name="Brooks S."/>
            <person name="Chu G."/>
            <person name="Chub I."/>
            <person name="Coleman H."/>
            <person name="Fuksenko T."/>
            <person name="Gestole M."/>
            <person name="Gregory M."/>
            <person name="Guan X."/>
            <person name="Gupta J."/>
            <person name="Gurson N."/>
            <person name="Han E."/>
            <person name="Han J."/>
            <person name="Hansen N."/>
            <person name="Hargrove A."/>
            <person name="Hines-Harris K."/>
            <person name="Ho S.-L."/>
            <person name="Hu P."/>
            <person name="Hunter G."/>
            <person name="Hurle B."/>
            <person name="Idol J.R."/>
            <person name="Johnson T."/>
            <person name="Knight E."/>
            <person name="Kwong P."/>
            <person name="Lee-Lin S.-Q."/>
            <person name="Legaspi R."/>
            <person name="Madden M."/>
            <person name="Maduro Q.L."/>
            <person name="Maduro V.B."/>
            <person name="Margulies E.H."/>
            <person name="Masiello C."/>
            <person name="Maskeri B."/>
            <person name="McDowell J."/>
            <person name="Merkulov G."/>
            <person name="Montemayor C."/>
            <person name="Mullikin J.C."/>
            <person name="Park M."/>
            <person name="Prasad A."/>
            <person name="Ramsahoye C."/>
            <person name="Reddix-Dugue N."/>
            <person name="Riebow N."/>
            <person name="Schandler K."/>
            <person name="Schueler M.G."/>
            <person name="Sison C."/>
            <person name="Smith L."/>
            <person name="Stantripop S."/>
            <person name="Thomas J.W."/>
            <person name="Thomas P.J."/>
            <person name="Tsipouri V."/>
            <person name="Young A."/>
            <person name="Green E.D."/>
        </authorList>
    </citation>
    <scope>NUCLEOTIDE SEQUENCE</scope>
</reference>
<feature type="transmembrane region" description="Helical" evidence="11">
    <location>
        <begin position="559"/>
        <end position="582"/>
    </location>
</feature>
<dbReference type="GO" id="GO:0004984">
    <property type="term" value="F:olfactory receptor activity"/>
    <property type="evidence" value="ECO:0007669"/>
    <property type="project" value="InterPro"/>
</dbReference>
<dbReference type="PROSITE" id="PS00237">
    <property type="entry name" value="G_PROTEIN_RECEP_F1_1"/>
    <property type="match status" value="2"/>
</dbReference>
<gene>
    <name evidence="13" type="primary">DT_m009_jsm67A7Cr</name>
</gene>
<keyword evidence="8 10" id="KW-0675">Receptor</keyword>
<proteinExistence type="inferred from homology"/>
<sequence>MKPINSSWFQPHTVLLAGIPGLESVQIWISVPLCVMYLTAILGNCTILLVIKTTSSLHEPQYIFLSMLAATDLGLSLSTLPTVLSVFLLNHREIEFHSCLTQMFIIHIFSCMESAILLAMAFDRFVAICNPLHYTMVLTPAKITQMGLTAVVRGVMLMVPLPILLKRLPFCKDVILSHCYCYHPDVMKLACGSVRVNMIYGLSLVICSFGIDSVFIFISYILILKTVLGIASKSGQLKTLNTCVSHIFTVFIFCVPLIVLTLIHRFGQFTSPLLHVTMANLFLFLTTVLNPLVYSLKTRQEHLEADLDWILRNILMGLINSSWFQPHLLLLTGIPGLESVQIWISVPLCVMYLTAILGNCTILLVIKTTSSLHEPQYIFLSMLAATDLGLSLSTLPTVLSVFLLNHREIEFHSCLTQMFFIHIFSCMESAILLAMAFDRFVAICNPLHYTMVLTPAKITQMGLTAVVRGVMLMVPLPILLKRLPFCKDVILSHCYCYHPDVMKLACGSVRVNMIYGLSLVICSFGIDSVFIFISYILVLKTVLDIASKSGQLKTLNTCISHIFTVFIFYVPLIVLTLIHRFGQFTSPLLHVTMANLFLFLTPVLNPLVYSLKIKQIRQQYLR</sequence>
<keyword evidence="5 11" id="KW-1133">Transmembrane helix</keyword>
<dbReference type="AlphaFoldDB" id="B1MT73"/>
<dbReference type="PANTHER" id="PTHR26450:SF42">
    <property type="entry name" value="OLFACTORY RECEPTOR"/>
    <property type="match status" value="1"/>
</dbReference>
<keyword evidence="7 11" id="KW-0472">Membrane</keyword>
<accession>B1MT73</accession>
<feature type="transmembrane region" description="Helical" evidence="11">
    <location>
        <begin position="100"/>
        <end position="122"/>
    </location>
</feature>
<evidence type="ECO:0000256" key="4">
    <source>
        <dbReference type="ARBA" id="ARBA00022725"/>
    </source>
</evidence>
<feature type="transmembrane region" description="Helical" evidence="11">
    <location>
        <begin position="244"/>
        <end position="267"/>
    </location>
</feature>
<dbReference type="PRINTS" id="PR00237">
    <property type="entry name" value="GPCRRHODOPSN"/>
</dbReference>
<evidence type="ECO:0000256" key="7">
    <source>
        <dbReference type="ARBA" id="ARBA00023136"/>
    </source>
</evidence>
<evidence type="ECO:0000256" key="5">
    <source>
        <dbReference type="ARBA" id="ARBA00022989"/>
    </source>
</evidence>
<dbReference type="PRINTS" id="PR00245">
    <property type="entry name" value="OLFACTORYR"/>
</dbReference>
<evidence type="ECO:0000256" key="3">
    <source>
        <dbReference type="ARBA" id="ARBA00022692"/>
    </source>
</evidence>